<organism evidence="2 3">
    <name type="scientific">Raphidocelis subcapitata</name>
    <dbReference type="NCBI Taxonomy" id="307507"/>
    <lineage>
        <taxon>Eukaryota</taxon>
        <taxon>Viridiplantae</taxon>
        <taxon>Chlorophyta</taxon>
        <taxon>core chlorophytes</taxon>
        <taxon>Chlorophyceae</taxon>
        <taxon>CS clade</taxon>
        <taxon>Sphaeropleales</taxon>
        <taxon>Selenastraceae</taxon>
        <taxon>Raphidocelis</taxon>
    </lineage>
</organism>
<keyword evidence="3" id="KW-1185">Reference proteome</keyword>
<reference evidence="2 3" key="1">
    <citation type="journal article" date="2018" name="Sci. Rep.">
        <title>Raphidocelis subcapitata (=Pseudokirchneriella subcapitata) provides an insight into genome evolution and environmental adaptations in the Sphaeropleales.</title>
        <authorList>
            <person name="Suzuki S."/>
            <person name="Yamaguchi H."/>
            <person name="Nakajima N."/>
            <person name="Kawachi M."/>
        </authorList>
    </citation>
    <scope>NUCLEOTIDE SEQUENCE [LARGE SCALE GENOMIC DNA]</scope>
    <source>
        <strain evidence="2 3">NIES-35</strain>
    </source>
</reference>
<dbReference type="AlphaFoldDB" id="A0A2V0NNM5"/>
<evidence type="ECO:0000256" key="1">
    <source>
        <dbReference type="SAM" id="MobiDB-lite"/>
    </source>
</evidence>
<dbReference type="InParanoid" id="A0A2V0NNM5"/>
<evidence type="ECO:0000313" key="2">
    <source>
        <dbReference type="EMBL" id="GBF89174.1"/>
    </source>
</evidence>
<accession>A0A2V0NNM5</accession>
<comment type="caution">
    <text evidence="2">The sequence shown here is derived from an EMBL/GenBank/DDBJ whole genome shotgun (WGS) entry which is preliminary data.</text>
</comment>
<name>A0A2V0NNM5_9CHLO</name>
<evidence type="ECO:0000313" key="3">
    <source>
        <dbReference type="Proteomes" id="UP000247498"/>
    </source>
</evidence>
<gene>
    <name evidence="2" type="ORF">Rsub_01891</name>
</gene>
<dbReference type="Proteomes" id="UP000247498">
    <property type="component" value="Unassembled WGS sequence"/>
</dbReference>
<protein>
    <submittedName>
        <fullName evidence="2">Uncharacterized protein</fullName>
    </submittedName>
</protein>
<feature type="region of interest" description="Disordered" evidence="1">
    <location>
        <begin position="88"/>
        <end position="127"/>
    </location>
</feature>
<dbReference type="OrthoDB" id="544057at2759"/>
<proteinExistence type="predicted"/>
<feature type="compositionally biased region" description="Gly residues" evidence="1">
    <location>
        <begin position="99"/>
        <end position="108"/>
    </location>
</feature>
<dbReference type="EMBL" id="BDRX01000008">
    <property type="protein sequence ID" value="GBF89174.1"/>
    <property type="molecule type" value="Genomic_DNA"/>
</dbReference>
<feature type="compositionally biased region" description="Low complexity" evidence="1">
    <location>
        <begin position="109"/>
        <end position="127"/>
    </location>
</feature>
<sequence>MGLRCGEMQWLMQGWDPHNSGGASRGAARPLAIAFREPRAAGPGAVRRPTSEELMASMLTLLGGVGSPGANTGYTGYAGEWLTWEVLPASPGAGDDDGGNGGGGGARGGAAEPRAADEAGAGAGAAPAVPRALQLVDDAVNIRLWREEAGPGRRRIEQANLYQAPEKMAGSACTRFAPYLRADATRPGAVRPDGYGLRSWTFDAGSELVSPSAAAWLDGPPPSRAMRVLAVPSEAAAIVNGALPAAFVAGRGDIWDPASEERRWASMNWYEDGLLVVNRSINEDRIELPADLASVRLDPAALRARMAPRRDSAPLAHAGGADGYVLSRADWGGELGGGVSEAGTATVFSWDGEMRLVREEGVPCRWGEARGGPGPVVEQVYPDCSYCSQPADLRALAAAGGTEVTFEAGAVLRDGGVARWLLTYGLQGRRLVKRVAYERYGPAGEPWGA</sequence>